<reference evidence="1 2" key="1">
    <citation type="submission" date="2015-10" db="EMBL/GenBank/DDBJ databases">
        <title>Conservation of the essential genome among Caulobacter and Brevundimonas species.</title>
        <authorList>
            <person name="Scott D."/>
            <person name="Ely B."/>
        </authorList>
    </citation>
    <scope>NUCLEOTIDE SEQUENCE [LARGE SCALE GENOMIC DNA]</scope>
    <source>
        <strain evidence="1 2">CB4</strain>
    </source>
</reference>
<protein>
    <submittedName>
        <fullName evidence="1">Uncharacterized protein</fullName>
    </submittedName>
</protein>
<organism evidence="1 2">
    <name type="scientific">Caulobacter henricii</name>
    <dbReference type="NCBI Taxonomy" id="69395"/>
    <lineage>
        <taxon>Bacteria</taxon>
        <taxon>Pseudomonadati</taxon>
        <taxon>Pseudomonadota</taxon>
        <taxon>Alphaproteobacteria</taxon>
        <taxon>Caulobacterales</taxon>
        <taxon>Caulobacteraceae</taxon>
        <taxon>Caulobacter</taxon>
    </lineage>
</organism>
<dbReference type="KEGG" id="chq:AQ619_09715"/>
<gene>
    <name evidence="1" type="ORF">AQ619_09715</name>
</gene>
<evidence type="ECO:0000313" key="2">
    <source>
        <dbReference type="Proteomes" id="UP000056905"/>
    </source>
</evidence>
<proteinExistence type="predicted"/>
<dbReference type="Proteomes" id="UP000056905">
    <property type="component" value="Chromosome"/>
</dbReference>
<dbReference type="AlphaFoldDB" id="A0A0P0NZH0"/>
<dbReference type="STRING" id="69395.AQ619_09715"/>
<evidence type="ECO:0000313" key="1">
    <source>
        <dbReference type="EMBL" id="ALL13605.1"/>
    </source>
</evidence>
<accession>A0A0P0NZH0</accession>
<dbReference type="OrthoDB" id="7596925at2"/>
<dbReference type="EMBL" id="CP013002">
    <property type="protein sequence ID" value="ALL13605.1"/>
    <property type="molecule type" value="Genomic_DNA"/>
</dbReference>
<name>A0A0P0NZH0_9CAUL</name>
<dbReference type="RefSeq" id="WP_062146767.1">
    <property type="nucleotide sequence ID" value="NZ_CP013002.1"/>
</dbReference>
<sequence>MSLYTLVLDYHGGTYISQFRATGPVEAVAAWCKELEDNQLLGEPSSDVARGILEDAVENRLVEVEDLLGVWCAATTTSGALALLNVIQTLDPT</sequence>
<keyword evidence="2" id="KW-1185">Reference proteome</keyword>